<dbReference type="EC" id="2.4.1.-" evidence="4"/>
<comment type="similarity">
    <text evidence="1 3">Belongs to the UDP-glycosyltransferase family.</text>
</comment>
<proteinExistence type="inferred from homology"/>
<dbReference type="GO" id="GO:0035251">
    <property type="term" value="F:UDP-glucosyltransferase activity"/>
    <property type="evidence" value="ECO:0007669"/>
    <property type="project" value="InterPro"/>
</dbReference>
<dbReference type="EnsemblPlants" id="Kaladp0033s0180.1.v1.1">
    <property type="protein sequence ID" value="Kaladp0033s0180.1.v1.1.CDS.1"/>
    <property type="gene ID" value="Kaladp0033s0180.v1.1"/>
</dbReference>
<dbReference type="PANTHER" id="PTHR48049">
    <property type="entry name" value="GLYCOSYLTRANSFERASE"/>
    <property type="match status" value="1"/>
</dbReference>
<dbReference type="Gramene" id="Kaladp0033s0180.1.v1.1">
    <property type="protein sequence ID" value="Kaladp0033s0180.1.v1.1.CDS.1"/>
    <property type="gene ID" value="Kaladp0033s0180.v1.1"/>
</dbReference>
<keyword evidence="2 3" id="KW-0808">Transferase</keyword>
<sequence>METVLNKQQHQLHIAMFPFFAFGHIKPYMNLSNKLAERGHRVAFFLPPKTQPVISELNSHPELITLIPVPLPQVPGLDPNIQTTSDCDFSTQHLLATAFDRTASFIESSLHSLKPHAAFYDFAYWLPEIARRMGVLAVHFCIVGAANLASLSAPTEKEELETQLPRDFPHPCVALKKFEVRNYSNKPHGEGVTIMERLRLQFKHADAIAVRTCRELEGHYLDYLEKQCNKPVLTTGLALTEPGGSSTPLKERIATWLDKFEPKSVIYCCFGSMCVPPLSQFQELVLGMELTGLPFLIAVKPPKETDSVETALPEGFKRRTGDRGMVTGEWVQQQQILAHRSVGCFVTHCGWGSLGEGLISECQLVLLPQAFEQHTTARVMGQDLGVGVEVEFDEEDGLFDRYGVCKAVKLAMNMEDGVGKEVKNNHDEVRKVLSSPELERSCVDELVVKLKELVSRNNKED</sequence>
<dbReference type="PANTHER" id="PTHR48049:SF84">
    <property type="entry name" value="UDP-GLYCOSYLTRANSFERASE 79A6"/>
    <property type="match status" value="1"/>
</dbReference>
<evidence type="ECO:0000256" key="3">
    <source>
        <dbReference type="RuleBase" id="RU003718"/>
    </source>
</evidence>
<dbReference type="PROSITE" id="PS00375">
    <property type="entry name" value="UDPGT"/>
    <property type="match status" value="1"/>
</dbReference>
<dbReference type="SUPFAM" id="SSF53756">
    <property type="entry name" value="UDP-Glycosyltransferase/glycogen phosphorylase"/>
    <property type="match status" value="1"/>
</dbReference>
<accession>A0A7N0ZTX8</accession>
<evidence type="ECO:0000313" key="5">
    <source>
        <dbReference type="EnsemblPlants" id="Kaladp0033s0180.1.v1.1.CDS.1"/>
    </source>
</evidence>
<dbReference type="AlphaFoldDB" id="A0A7N0ZTX8"/>
<dbReference type="OMA" id="IHSICYV"/>
<dbReference type="Pfam" id="PF00201">
    <property type="entry name" value="UDPGT"/>
    <property type="match status" value="1"/>
</dbReference>
<evidence type="ECO:0000313" key="6">
    <source>
        <dbReference type="Proteomes" id="UP000594263"/>
    </source>
</evidence>
<keyword evidence="3" id="KW-0328">Glycosyltransferase</keyword>
<dbReference type="InterPro" id="IPR035595">
    <property type="entry name" value="UDP_glycos_trans_CS"/>
</dbReference>
<dbReference type="InterPro" id="IPR002213">
    <property type="entry name" value="UDP_glucos_trans"/>
</dbReference>
<evidence type="ECO:0000256" key="4">
    <source>
        <dbReference type="RuleBase" id="RU362057"/>
    </source>
</evidence>
<evidence type="ECO:0000256" key="2">
    <source>
        <dbReference type="ARBA" id="ARBA00022679"/>
    </source>
</evidence>
<keyword evidence="6" id="KW-1185">Reference proteome</keyword>
<protein>
    <recommendedName>
        <fullName evidence="4">Glycosyltransferase</fullName>
        <ecNumber evidence="4">2.4.1.-</ecNumber>
    </recommendedName>
</protein>
<dbReference type="CDD" id="cd03784">
    <property type="entry name" value="GT1_Gtf-like"/>
    <property type="match status" value="1"/>
</dbReference>
<name>A0A7N0ZTX8_KALFE</name>
<evidence type="ECO:0000256" key="1">
    <source>
        <dbReference type="ARBA" id="ARBA00009995"/>
    </source>
</evidence>
<dbReference type="Proteomes" id="UP000594263">
    <property type="component" value="Unplaced"/>
</dbReference>
<dbReference type="Gene3D" id="3.40.50.2000">
    <property type="entry name" value="Glycogen Phosphorylase B"/>
    <property type="match status" value="2"/>
</dbReference>
<reference evidence="5" key="1">
    <citation type="submission" date="2021-01" db="UniProtKB">
        <authorList>
            <consortium name="EnsemblPlants"/>
        </authorList>
    </citation>
    <scope>IDENTIFICATION</scope>
</reference>
<organism evidence="5 6">
    <name type="scientific">Kalanchoe fedtschenkoi</name>
    <name type="common">Lavender scallops</name>
    <name type="synonym">South American air plant</name>
    <dbReference type="NCBI Taxonomy" id="63787"/>
    <lineage>
        <taxon>Eukaryota</taxon>
        <taxon>Viridiplantae</taxon>
        <taxon>Streptophyta</taxon>
        <taxon>Embryophyta</taxon>
        <taxon>Tracheophyta</taxon>
        <taxon>Spermatophyta</taxon>
        <taxon>Magnoliopsida</taxon>
        <taxon>eudicotyledons</taxon>
        <taxon>Gunneridae</taxon>
        <taxon>Pentapetalae</taxon>
        <taxon>Saxifragales</taxon>
        <taxon>Crassulaceae</taxon>
        <taxon>Kalanchoe</taxon>
    </lineage>
</organism>
<dbReference type="InterPro" id="IPR050481">
    <property type="entry name" value="UDP-glycosyltransf_plant"/>
</dbReference>
<dbReference type="FunFam" id="3.40.50.2000:FF:000037">
    <property type="entry name" value="Glycosyltransferase"/>
    <property type="match status" value="1"/>
</dbReference>